<evidence type="ECO:0000313" key="2">
    <source>
        <dbReference type="EMBL" id="KAG0556489.1"/>
    </source>
</evidence>
<dbReference type="EMBL" id="CM026432">
    <property type="protein sequence ID" value="KAG0556489.1"/>
    <property type="molecule type" value="Genomic_DNA"/>
</dbReference>
<evidence type="ECO:0008006" key="4">
    <source>
        <dbReference type="Google" id="ProtNLM"/>
    </source>
</evidence>
<reference evidence="2 3" key="1">
    <citation type="submission" date="2020-06" db="EMBL/GenBank/DDBJ databases">
        <title>WGS assembly of Ceratodon purpureus strain R40.</title>
        <authorList>
            <person name="Carey S.B."/>
            <person name="Jenkins J."/>
            <person name="Shu S."/>
            <person name="Lovell J.T."/>
            <person name="Sreedasyam A."/>
            <person name="Maumus F."/>
            <person name="Tiley G.P."/>
            <person name="Fernandez-Pozo N."/>
            <person name="Barry K."/>
            <person name="Chen C."/>
            <person name="Wang M."/>
            <person name="Lipzen A."/>
            <person name="Daum C."/>
            <person name="Saski C.A."/>
            <person name="Payton A.C."/>
            <person name="Mcbreen J.C."/>
            <person name="Conrad R.E."/>
            <person name="Kollar L.M."/>
            <person name="Olsson S."/>
            <person name="Huttunen S."/>
            <person name="Landis J.B."/>
            <person name="Wickett N.J."/>
            <person name="Johnson M.G."/>
            <person name="Rensing S.A."/>
            <person name="Grimwood J."/>
            <person name="Schmutz J."/>
            <person name="Mcdaniel S.F."/>
        </authorList>
    </citation>
    <scope>NUCLEOTIDE SEQUENCE [LARGE SCALE GENOMIC DNA]</scope>
    <source>
        <strain evidence="2 3">R40</strain>
    </source>
</reference>
<proteinExistence type="predicted"/>
<evidence type="ECO:0000256" key="1">
    <source>
        <dbReference type="SAM" id="SignalP"/>
    </source>
</evidence>
<gene>
    <name evidence="2" type="ORF">KC19_11G057500</name>
</gene>
<feature type="chain" id="PRO_5035842116" description="Secreted protein" evidence="1">
    <location>
        <begin position="16"/>
        <end position="93"/>
    </location>
</feature>
<evidence type="ECO:0000313" key="3">
    <source>
        <dbReference type="Proteomes" id="UP000822688"/>
    </source>
</evidence>
<organism evidence="2 3">
    <name type="scientific">Ceratodon purpureus</name>
    <name type="common">Fire moss</name>
    <name type="synonym">Dicranum purpureum</name>
    <dbReference type="NCBI Taxonomy" id="3225"/>
    <lineage>
        <taxon>Eukaryota</taxon>
        <taxon>Viridiplantae</taxon>
        <taxon>Streptophyta</taxon>
        <taxon>Embryophyta</taxon>
        <taxon>Bryophyta</taxon>
        <taxon>Bryophytina</taxon>
        <taxon>Bryopsida</taxon>
        <taxon>Dicranidae</taxon>
        <taxon>Pseudoditrichales</taxon>
        <taxon>Ditrichaceae</taxon>
        <taxon>Ceratodon</taxon>
    </lineage>
</organism>
<protein>
    <recommendedName>
        <fullName evidence="4">Secreted protein</fullName>
    </recommendedName>
</protein>
<comment type="caution">
    <text evidence="2">The sequence shown here is derived from an EMBL/GenBank/DDBJ whole genome shotgun (WGS) entry which is preliminary data.</text>
</comment>
<accession>A0A8T0GEE1</accession>
<keyword evidence="3" id="KW-1185">Reference proteome</keyword>
<keyword evidence="1" id="KW-0732">Signal</keyword>
<dbReference type="AlphaFoldDB" id="A0A8T0GEE1"/>
<sequence length="93" mass="10162">MMMFTYRSVLSLCWGDSFLVAVRMLPLPARTTSSWIGPFGDILVALVQREARTIATSSSVVACVGRRSKQSSLSALRPQTLMSLELLAILAKT</sequence>
<name>A0A8T0GEE1_CERPU</name>
<dbReference type="Proteomes" id="UP000822688">
    <property type="component" value="Chromosome 11"/>
</dbReference>
<feature type="signal peptide" evidence="1">
    <location>
        <begin position="1"/>
        <end position="15"/>
    </location>
</feature>